<feature type="transmembrane region" description="Helical" evidence="1">
    <location>
        <begin position="12"/>
        <end position="30"/>
    </location>
</feature>
<gene>
    <name evidence="2" type="ORF">AO090023000175</name>
</gene>
<evidence type="ECO:0000313" key="2">
    <source>
        <dbReference type="EMBL" id="BAE58749.1"/>
    </source>
</evidence>
<protein>
    <submittedName>
        <fullName evidence="2">DNA, SC023</fullName>
    </submittedName>
</protein>
<keyword evidence="3" id="KW-1185">Reference proteome</keyword>
<dbReference type="HOGENOM" id="CLU_2209435_0_0_1"/>
<dbReference type="RefSeq" id="XP_023090480.1">
    <property type="nucleotide sequence ID" value="XM_023235462.1"/>
</dbReference>
<keyword evidence="1" id="KW-1133">Transmembrane helix</keyword>
<organism evidence="2 3">
    <name type="scientific">Aspergillus oryzae (strain ATCC 42149 / RIB 40)</name>
    <name type="common">Yellow koji mold</name>
    <dbReference type="NCBI Taxonomy" id="510516"/>
    <lineage>
        <taxon>Eukaryota</taxon>
        <taxon>Fungi</taxon>
        <taxon>Dikarya</taxon>
        <taxon>Ascomycota</taxon>
        <taxon>Pezizomycotina</taxon>
        <taxon>Eurotiomycetes</taxon>
        <taxon>Eurotiomycetidae</taxon>
        <taxon>Eurotiales</taxon>
        <taxon>Aspergillaceae</taxon>
        <taxon>Aspergillus</taxon>
        <taxon>Aspergillus subgen. Circumdati</taxon>
    </lineage>
</organism>
<dbReference type="OMA" id="KFEARMS"/>
<sequence>MVSPFSKSLLSGVQAVNFVIDGLFIVIIIIKDRHAYCSFALCMRTGTKFEARMSTFRPTMGPVATTLFVVFRHHGDTEPDHWGQSCEKDAVVLNSADLSVMGLGTSTT</sequence>
<name>Q2UI66_ASPOR</name>
<dbReference type="Proteomes" id="UP000006564">
    <property type="component" value="Chromosome 3"/>
</dbReference>
<dbReference type="EMBL" id="AP007157">
    <property type="protein sequence ID" value="BAE58749.1"/>
    <property type="molecule type" value="Genomic_DNA"/>
</dbReference>
<dbReference type="EMBL" id="BA000051">
    <property type="protein sequence ID" value="BAE58749.1"/>
    <property type="molecule type" value="Genomic_DNA"/>
</dbReference>
<evidence type="ECO:0000256" key="1">
    <source>
        <dbReference type="SAM" id="Phobius"/>
    </source>
</evidence>
<keyword evidence="1" id="KW-0472">Membrane</keyword>
<dbReference type="VEuPathDB" id="FungiDB:AO090023000175"/>
<dbReference type="GeneID" id="5992753"/>
<proteinExistence type="predicted"/>
<dbReference type="AlphaFoldDB" id="Q2UI66"/>
<evidence type="ECO:0000313" key="3">
    <source>
        <dbReference type="Proteomes" id="UP000006564"/>
    </source>
</evidence>
<accession>Q2UI66</accession>
<keyword evidence="1" id="KW-0812">Transmembrane</keyword>
<dbReference type="KEGG" id="aor:AO090023000175"/>
<reference evidence="2 3" key="1">
    <citation type="journal article" date="2005" name="Nature">
        <title>Genome sequencing and analysis of Aspergillus oryzae.</title>
        <authorList>
            <person name="Machida M."/>
            <person name="Asai K."/>
            <person name="Sano M."/>
            <person name="Tanaka T."/>
            <person name="Kumagai T."/>
            <person name="Terai G."/>
            <person name="Kusumoto K."/>
            <person name="Arima T."/>
            <person name="Akita O."/>
            <person name="Kashiwagi Y."/>
            <person name="Abe K."/>
            <person name="Gomi K."/>
            <person name="Horiuchi H."/>
            <person name="Kitamoto K."/>
            <person name="Kobayashi T."/>
            <person name="Takeuchi M."/>
            <person name="Denning D.W."/>
            <person name="Galagan J.E."/>
            <person name="Nierman W.C."/>
            <person name="Yu J."/>
            <person name="Archer D.B."/>
            <person name="Bennett J.W."/>
            <person name="Bhatnagar D."/>
            <person name="Cleveland T.E."/>
            <person name="Fedorova N.D."/>
            <person name="Gotoh O."/>
            <person name="Horikawa H."/>
            <person name="Hosoyama A."/>
            <person name="Ichinomiya M."/>
            <person name="Igarashi R."/>
            <person name="Iwashita K."/>
            <person name="Juvvadi P.R."/>
            <person name="Kato M."/>
            <person name="Kato Y."/>
            <person name="Kin T."/>
            <person name="Kokubun A."/>
            <person name="Maeda H."/>
            <person name="Maeyama N."/>
            <person name="Maruyama J."/>
            <person name="Nagasaki H."/>
            <person name="Nakajima T."/>
            <person name="Oda K."/>
            <person name="Okada K."/>
            <person name="Paulsen I."/>
            <person name="Sakamoto K."/>
            <person name="Sawano T."/>
            <person name="Takahashi M."/>
            <person name="Takase K."/>
            <person name="Terabayashi Y."/>
            <person name="Wortman J."/>
            <person name="Yamada O."/>
            <person name="Yamagata Y."/>
            <person name="Anazawa H."/>
            <person name="Hata Y."/>
            <person name="Koide Y."/>
            <person name="Komori T."/>
            <person name="Koyama Y."/>
            <person name="Minetoki T."/>
            <person name="Suharnan S."/>
            <person name="Tanaka A."/>
            <person name="Isono K."/>
            <person name="Kuhara S."/>
            <person name="Ogasawara N."/>
            <person name="Kikuchi H."/>
        </authorList>
    </citation>
    <scope>NUCLEOTIDE SEQUENCE [LARGE SCALE GENOMIC DNA]</scope>
    <source>
        <strain evidence="3">ATCC 42149 / RIB 40</strain>
    </source>
</reference>